<feature type="compositionally biased region" description="Low complexity" evidence="6">
    <location>
        <begin position="38"/>
        <end position="48"/>
    </location>
</feature>
<keyword evidence="3" id="KW-0489">Methyltransferase</keyword>
<dbReference type="Gene3D" id="3.40.1010.10">
    <property type="entry name" value="Cobalt-precorrin-4 Transmethylase, Domain 1"/>
    <property type="match status" value="1"/>
</dbReference>
<dbReference type="InterPro" id="IPR018063">
    <property type="entry name" value="SAM_MeTrfase_RsmI_CS"/>
</dbReference>
<evidence type="ECO:0000313" key="10">
    <source>
        <dbReference type="Proteomes" id="UP000660262"/>
    </source>
</evidence>
<dbReference type="Pfam" id="PF23016">
    <property type="entry name" value="RsmI_C"/>
    <property type="match status" value="1"/>
</dbReference>
<feature type="region of interest" description="Disordered" evidence="6">
    <location>
        <begin position="33"/>
        <end position="57"/>
    </location>
</feature>
<dbReference type="EMBL" id="BNJQ01000008">
    <property type="protein sequence ID" value="GHP04832.1"/>
    <property type="molecule type" value="Genomic_DNA"/>
</dbReference>
<dbReference type="AlphaFoldDB" id="A0A830HDT2"/>
<dbReference type="GO" id="GO:0008168">
    <property type="term" value="F:methyltransferase activity"/>
    <property type="evidence" value="ECO:0007669"/>
    <property type="project" value="UniProtKB-KW"/>
</dbReference>
<dbReference type="GO" id="GO:0032259">
    <property type="term" value="P:methylation"/>
    <property type="evidence" value="ECO:0007669"/>
    <property type="project" value="UniProtKB-KW"/>
</dbReference>
<dbReference type="PANTHER" id="PTHR46111:SF1">
    <property type="entry name" value="RIBOSOMAL RNA SMALL SUBUNIT METHYLTRANSFERASE I"/>
    <property type="match status" value="1"/>
</dbReference>
<dbReference type="CDD" id="cd11648">
    <property type="entry name" value="RsmI"/>
    <property type="match status" value="1"/>
</dbReference>
<dbReference type="PANTHER" id="PTHR46111">
    <property type="entry name" value="RIBOSOMAL RNA SMALL SUBUNIT METHYLTRANSFERASE I"/>
    <property type="match status" value="1"/>
</dbReference>
<keyword evidence="2" id="KW-0698">rRNA processing</keyword>
<evidence type="ECO:0000256" key="3">
    <source>
        <dbReference type="ARBA" id="ARBA00022603"/>
    </source>
</evidence>
<dbReference type="GO" id="GO:0006364">
    <property type="term" value="P:rRNA processing"/>
    <property type="evidence" value="ECO:0007669"/>
    <property type="project" value="UniProtKB-KW"/>
</dbReference>
<evidence type="ECO:0000313" key="9">
    <source>
        <dbReference type="EMBL" id="GHP04832.1"/>
    </source>
</evidence>
<dbReference type="OrthoDB" id="289942at2759"/>
<name>A0A830HDT2_9CHLO</name>
<evidence type="ECO:0000256" key="6">
    <source>
        <dbReference type="SAM" id="MobiDB-lite"/>
    </source>
</evidence>
<proteinExistence type="predicted"/>
<dbReference type="InterPro" id="IPR014776">
    <property type="entry name" value="4pyrrole_Mease_sub2"/>
</dbReference>
<feature type="domain" description="RsmI HTH" evidence="8">
    <location>
        <begin position="322"/>
        <end position="364"/>
    </location>
</feature>
<gene>
    <name evidence="9" type="ORF">PPROV_000358400</name>
</gene>
<dbReference type="SUPFAM" id="SSF53790">
    <property type="entry name" value="Tetrapyrrole methylase"/>
    <property type="match status" value="1"/>
</dbReference>
<comment type="caution">
    <text evidence="9">The sequence shown here is derived from an EMBL/GenBank/DDBJ whole genome shotgun (WGS) entry which is preliminary data.</text>
</comment>
<dbReference type="Proteomes" id="UP000660262">
    <property type="component" value="Unassembled WGS sequence"/>
</dbReference>
<keyword evidence="5" id="KW-0949">S-adenosyl-L-methionine</keyword>
<reference evidence="9" key="1">
    <citation type="submission" date="2020-10" db="EMBL/GenBank/DDBJ databases">
        <title>Unveiling of a novel bifunctional photoreceptor, Dualchrome1, isolated from a cosmopolitan green alga.</title>
        <authorList>
            <person name="Suzuki S."/>
            <person name="Kawachi M."/>
        </authorList>
    </citation>
    <scope>NUCLEOTIDE SEQUENCE</scope>
    <source>
        <strain evidence="9">NIES 2893</strain>
    </source>
</reference>
<evidence type="ECO:0000256" key="4">
    <source>
        <dbReference type="ARBA" id="ARBA00022679"/>
    </source>
</evidence>
<evidence type="ECO:0008006" key="11">
    <source>
        <dbReference type="Google" id="ProtNLM"/>
    </source>
</evidence>
<dbReference type="InterPro" id="IPR008189">
    <property type="entry name" value="rRNA_ssu_MeTfrase_I"/>
</dbReference>
<protein>
    <recommendedName>
        <fullName evidence="11">Tetrapyrrole methylase domain-containing protein</fullName>
    </recommendedName>
</protein>
<feature type="domain" description="Tetrapyrrole methylase" evidence="7">
    <location>
        <begin position="72"/>
        <end position="290"/>
    </location>
</feature>
<accession>A0A830HDT2</accession>
<dbReference type="Pfam" id="PF00590">
    <property type="entry name" value="TP_methylase"/>
    <property type="match status" value="1"/>
</dbReference>
<keyword evidence="1" id="KW-0963">Cytoplasm</keyword>
<evidence type="ECO:0000256" key="5">
    <source>
        <dbReference type="ARBA" id="ARBA00022691"/>
    </source>
</evidence>
<evidence type="ECO:0000259" key="7">
    <source>
        <dbReference type="Pfam" id="PF00590"/>
    </source>
</evidence>
<evidence type="ECO:0000256" key="1">
    <source>
        <dbReference type="ARBA" id="ARBA00022490"/>
    </source>
</evidence>
<keyword evidence="10" id="KW-1185">Reference proteome</keyword>
<evidence type="ECO:0000259" key="8">
    <source>
        <dbReference type="Pfam" id="PF23016"/>
    </source>
</evidence>
<organism evidence="9 10">
    <name type="scientific">Pycnococcus provasolii</name>
    <dbReference type="NCBI Taxonomy" id="41880"/>
    <lineage>
        <taxon>Eukaryota</taxon>
        <taxon>Viridiplantae</taxon>
        <taxon>Chlorophyta</taxon>
        <taxon>Pseudoscourfieldiophyceae</taxon>
        <taxon>Pseudoscourfieldiales</taxon>
        <taxon>Pycnococcaceae</taxon>
        <taxon>Pycnococcus</taxon>
    </lineage>
</organism>
<dbReference type="InterPro" id="IPR053910">
    <property type="entry name" value="RsmI_HTH"/>
</dbReference>
<keyword evidence="4" id="KW-0808">Transferase</keyword>
<evidence type="ECO:0000256" key="2">
    <source>
        <dbReference type="ARBA" id="ARBA00022552"/>
    </source>
</evidence>
<dbReference type="InterPro" id="IPR000878">
    <property type="entry name" value="4pyrrol_Mease"/>
</dbReference>
<dbReference type="InterPro" id="IPR014777">
    <property type="entry name" value="4pyrrole_Mease_sub1"/>
</dbReference>
<dbReference type="InterPro" id="IPR035996">
    <property type="entry name" value="4pyrrol_Methylase_sf"/>
</dbReference>
<dbReference type="NCBIfam" id="TIGR00096">
    <property type="entry name" value="16S rRNA (cytidine(1402)-2'-O)-methyltransferase"/>
    <property type="match status" value="1"/>
</dbReference>
<dbReference type="PROSITE" id="PS01296">
    <property type="entry name" value="RSMI"/>
    <property type="match status" value="1"/>
</dbReference>
<dbReference type="Gene3D" id="3.30.950.10">
    <property type="entry name" value="Methyltransferase, Cobalt-precorrin-4 Transmethylase, Domain 2"/>
    <property type="match status" value="1"/>
</dbReference>
<sequence>MSASSSLRLRVRLLVRASTSACSWHSPSRNLRLRGVRSSSSSSSSSSSQAPVSSAGQQSLPHATLAALEPALYVVATPLGNMEDITHRAVRILTKADMLAVEDTRNTGKLLNMLGIPNEGRMRTHHAHNERDAGNVEKFLAVLRSGGSVALVSDAGTPLVSDPGGRLVAAACREGLKVVPIPGPCAATTALSVAAMWQSGDDRKSGTAGTLERGFTFLGFLPESPRDARAAALRAAARAPGAAVMYCPPHDLVATLDELVDACGGSRGVCVARELTKKHEELWRGTLDEARVEFEQRRADGARSARGEVTLVLEGAVEREQGEESVEELLDACFARGMRPSEATREVVAITGQRKRDVYALAIKRDEERRESGGGGGT</sequence>